<dbReference type="InterPro" id="IPR045155">
    <property type="entry name" value="Beta-lactam_cat"/>
</dbReference>
<reference evidence="5 6" key="1">
    <citation type="submission" date="2021-07" db="EMBL/GenBank/DDBJ databases">
        <title>The draft genome sequence of Sphingomicrobium sp. B8.</title>
        <authorList>
            <person name="Mu L."/>
        </authorList>
    </citation>
    <scope>NUCLEOTIDE SEQUENCE [LARGE SCALE GENOMIC DNA]</scope>
    <source>
        <strain evidence="5 6">B8</strain>
    </source>
</reference>
<dbReference type="PANTHER" id="PTHR35333">
    <property type="entry name" value="BETA-LACTAMASE"/>
    <property type="match status" value="1"/>
</dbReference>
<dbReference type="PANTHER" id="PTHR35333:SF3">
    <property type="entry name" value="BETA-LACTAMASE-TYPE TRANSPEPTIDASE FOLD CONTAINING PROTEIN"/>
    <property type="match status" value="1"/>
</dbReference>
<evidence type="ECO:0000256" key="1">
    <source>
        <dbReference type="ARBA" id="ARBA00001526"/>
    </source>
</evidence>
<dbReference type="EMBL" id="JAHVAH010000001">
    <property type="protein sequence ID" value="MBW0145140.1"/>
    <property type="molecule type" value="Genomic_DNA"/>
</dbReference>
<evidence type="ECO:0000313" key="6">
    <source>
        <dbReference type="Proteomes" id="UP000698028"/>
    </source>
</evidence>
<comment type="catalytic activity">
    <reaction evidence="1">
        <text>a beta-lactam + H2O = a substituted beta-amino acid</text>
        <dbReference type="Rhea" id="RHEA:20401"/>
        <dbReference type="ChEBI" id="CHEBI:15377"/>
        <dbReference type="ChEBI" id="CHEBI:35627"/>
        <dbReference type="ChEBI" id="CHEBI:140347"/>
        <dbReference type="EC" id="3.5.2.6"/>
    </reaction>
</comment>
<evidence type="ECO:0000256" key="3">
    <source>
        <dbReference type="ARBA" id="ARBA00012865"/>
    </source>
</evidence>
<dbReference type="EC" id="3.5.2.6" evidence="3"/>
<dbReference type="NCBIfam" id="NF033103">
    <property type="entry name" value="bla_class_A"/>
    <property type="match status" value="1"/>
</dbReference>
<evidence type="ECO:0000259" key="4">
    <source>
        <dbReference type="Pfam" id="PF13354"/>
    </source>
</evidence>
<evidence type="ECO:0000256" key="2">
    <source>
        <dbReference type="ARBA" id="ARBA00009009"/>
    </source>
</evidence>
<proteinExistence type="inferred from homology"/>
<feature type="domain" description="Beta-lactamase class A catalytic" evidence="4">
    <location>
        <begin position="39"/>
        <end position="262"/>
    </location>
</feature>
<gene>
    <name evidence="5" type="primary">bla</name>
    <name evidence="5" type="ORF">KTQ36_07510</name>
</gene>
<organism evidence="5 6">
    <name type="scientific">Sphingomicrobium clamense</name>
    <dbReference type="NCBI Taxonomy" id="2851013"/>
    <lineage>
        <taxon>Bacteria</taxon>
        <taxon>Pseudomonadati</taxon>
        <taxon>Pseudomonadota</taxon>
        <taxon>Alphaproteobacteria</taxon>
        <taxon>Sphingomonadales</taxon>
        <taxon>Sphingomonadaceae</taxon>
        <taxon>Sphingomicrobium</taxon>
    </lineage>
</organism>
<evidence type="ECO:0000313" key="5">
    <source>
        <dbReference type="EMBL" id="MBW0145140.1"/>
    </source>
</evidence>
<dbReference type="InterPro" id="IPR000871">
    <property type="entry name" value="Beta-lactam_class-A"/>
</dbReference>
<keyword evidence="6" id="KW-1185">Reference proteome</keyword>
<dbReference type="Pfam" id="PF13354">
    <property type="entry name" value="Beta-lactamase2"/>
    <property type="match status" value="1"/>
</dbReference>
<comment type="similarity">
    <text evidence="2">Belongs to the class-A beta-lactamase family.</text>
</comment>
<sequence length="290" mass="30840">MKALAAALALATCAAVPPVVERPASLAMIEEASGGRLGVVLLDDEGKVLLSHRDEERFAFCSSFKVALAGAAFEKARQGAIDLDASVTFSRDDFPGYQPVMEAKLDGESGTTTLREAIDATVSVSDNLAANLLIDAIGGPEEVTSFWRSWHDPVTRLDRRETALNENAAGDPRDSSSPRAMADMMRRLIDGGLLPQENADQLARLTHKATTGLDRVRAGLPEGWSAGGKTGTCKPEGQPGQQVNDVGWVRAPDGRLYWFAVMLDRPTVSGAEAKAMHARVGEIIAASLAD</sequence>
<comment type="caution">
    <text evidence="5">The sequence shown here is derived from an EMBL/GenBank/DDBJ whole genome shotgun (WGS) entry which is preliminary data.</text>
</comment>
<protein>
    <recommendedName>
        <fullName evidence="3">beta-lactamase</fullName>
        <ecNumber evidence="3">3.5.2.6</ecNumber>
    </recommendedName>
</protein>
<dbReference type="Proteomes" id="UP000698028">
    <property type="component" value="Unassembled WGS sequence"/>
</dbReference>
<name>A0ABS6V6E3_9SPHN</name>
<accession>A0ABS6V6E3</accession>
<dbReference type="RefSeq" id="WP_218633070.1">
    <property type="nucleotide sequence ID" value="NZ_JAHVAH010000001.1"/>
</dbReference>